<sequence length="426" mass="46329">MEEPLPDVSVGYDPSSKHELSARVEFRDMSFLLAKTKHDTYVNSGPVMSEGGSSFCIYLYPNGRGESYSMGLFLILCRKDESRSAQEVFATWSMNVVDAAGKVVWSYSKNEPKHFRLNQGWGPKGVEATSITQYGSESELEAAYSARMKAFKHQRFFVGDALNIHACVKFCIGSPQRLKSVAACTHNGVGELASDIGRLLEDAATADVKLVCKDGALPAHRLVLMARSPVFRAMFQTSMRECASGEISLNDIARTTAQHFLHYMYHGSSPDGLPDAELWALLPVAHRYGVKSLVAECSATLAAKLDAQNAAAVFAEADLLDIDSLKNAALDFMLRDSATFERVQASAAYTALPARLLQDVVARSMGSKKRGRPEQASELADGTPWETLPVVRLKQALAERGLSTAGLKAQLVERLNQAEAGSGILP</sequence>
<dbReference type="SUPFAM" id="SSF54695">
    <property type="entry name" value="POZ domain"/>
    <property type="match status" value="1"/>
</dbReference>
<dbReference type="Pfam" id="PF02037">
    <property type="entry name" value="SAP"/>
    <property type="match status" value="1"/>
</dbReference>
<gene>
    <name evidence="3" type="ORF">BRAN1462_LOCUS58365</name>
</gene>
<dbReference type="InterPro" id="IPR008974">
    <property type="entry name" value="TRAF-like"/>
</dbReference>
<dbReference type="Gene3D" id="3.30.710.10">
    <property type="entry name" value="Potassium Channel Kv1.1, Chain A"/>
    <property type="match status" value="1"/>
</dbReference>
<feature type="domain" description="BTB" evidence="1">
    <location>
        <begin position="206"/>
        <end position="267"/>
    </location>
</feature>
<dbReference type="Gene3D" id="2.60.210.10">
    <property type="entry name" value="Apoptosis, Tumor Necrosis Factor Receptor Associated Protein 2, Chain A"/>
    <property type="match status" value="1"/>
</dbReference>
<evidence type="ECO:0008006" key="4">
    <source>
        <dbReference type="Google" id="ProtNLM"/>
    </source>
</evidence>
<accession>A0A6U9P4E8</accession>
<protein>
    <recommendedName>
        <fullName evidence="4">SAP domain-containing protein</fullName>
    </recommendedName>
</protein>
<proteinExistence type="predicted"/>
<dbReference type="Gene3D" id="1.10.720.30">
    <property type="entry name" value="SAP domain"/>
    <property type="match status" value="1"/>
</dbReference>
<name>A0A6U9P4E8_9DINO</name>
<dbReference type="AlphaFoldDB" id="A0A6U9P4E8"/>
<dbReference type="EMBL" id="HBGW01092003">
    <property type="protein sequence ID" value="CAD9640543.1"/>
    <property type="molecule type" value="Transcribed_RNA"/>
</dbReference>
<dbReference type="InterPro" id="IPR000210">
    <property type="entry name" value="BTB/POZ_dom"/>
</dbReference>
<dbReference type="PROSITE" id="PS50800">
    <property type="entry name" value="SAP"/>
    <property type="match status" value="1"/>
</dbReference>
<reference evidence="3" key="1">
    <citation type="submission" date="2021-01" db="EMBL/GenBank/DDBJ databases">
        <authorList>
            <person name="Corre E."/>
            <person name="Pelletier E."/>
            <person name="Niang G."/>
            <person name="Scheremetjew M."/>
            <person name="Finn R."/>
            <person name="Kale V."/>
            <person name="Holt S."/>
            <person name="Cochrane G."/>
            <person name="Meng A."/>
            <person name="Brown T."/>
            <person name="Cohen L."/>
        </authorList>
    </citation>
    <scope>NUCLEOTIDE SEQUENCE</scope>
    <source>
        <strain evidence="3">RCC3387</strain>
    </source>
</reference>
<organism evidence="3">
    <name type="scientific">Zooxanthella nutricula</name>
    <dbReference type="NCBI Taxonomy" id="1333877"/>
    <lineage>
        <taxon>Eukaryota</taxon>
        <taxon>Sar</taxon>
        <taxon>Alveolata</taxon>
        <taxon>Dinophyceae</taxon>
        <taxon>Peridiniales</taxon>
        <taxon>Peridiniales incertae sedis</taxon>
        <taxon>Zooxanthella</taxon>
    </lineage>
</organism>
<dbReference type="Pfam" id="PF00651">
    <property type="entry name" value="BTB"/>
    <property type="match status" value="1"/>
</dbReference>
<dbReference type="InterPro" id="IPR002083">
    <property type="entry name" value="MATH/TRAF_dom"/>
</dbReference>
<dbReference type="SMART" id="SM00225">
    <property type="entry name" value="BTB"/>
    <property type="match status" value="1"/>
</dbReference>
<dbReference type="CDD" id="cd00121">
    <property type="entry name" value="MATH"/>
    <property type="match status" value="1"/>
</dbReference>
<feature type="domain" description="SAP" evidence="2">
    <location>
        <begin position="385"/>
        <end position="419"/>
    </location>
</feature>
<dbReference type="PANTHER" id="PTHR24413">
    <property type="entry name" value="SPECKLE-TYPE POZ PROTEIN"/>
    <property type="match status" value="1"/>
</dbReference>
<dbReference type="CDD" id="cd14733">
    <property type="entry name" value="BACK"/>
    <property type="match status" value="1"/>
</dbReference>
<dbReference type="InterPro" id="IPR011333">
    <property type="entry name" value="SKP1/BTB/POZ_sf"/>
</dbReference>
<dbReference type="SUPFAM" id="SSF68906">
    <property type="entry name" value="SAP domain"/>
    <property type="match status" value="1"/>
</dbReference>
<dbReference type="InterPro" id="IPR036361">
    <property type="entry name" value="SAP_dom_sf"/>
</dbReference>
<dbReference type="SUPFAM" id="SSF49599">
    <property type="entry name" value="TRAF domain-like"/>
    <property type="match status" value="1"/>
</dbReference>
<dbReference type="InterPro" id="IPR003034">
    <property type="entry name" value="SAP_dom"/>
</dbReference>
<dbReference type="SMART" id="SM00513">
    <property type="entry name" value="SAP"/>
    <property type="match status" value="1"/>
</dbReference>
<evidence type="ECO:0000259" key="2">
    <source>
        <dbReference type="PROSITE" id="PS50800"/>
    </source>
</evidence>
<dbReference type="PROSITE" id="PS50097">
    <property type="entry name" value="BTB"/>
    <property type="match status" value="1"/>
</dbReference>
<evidence type="ECO:0000259" key="1">
    <source>
        <dbReference type="PROSITE" id="PS50097"/>
    </source>
</evidence>
<evidence type="ECO:0000313" key="3">
    <source>
        <dbReference type="EMBL" id="CAD9640543.1"/>
    </source>
</evidence>
<dbReference type="GO" id="GO:0030163">
    <property type="term" value="P:protein catabolic process"/>
    <property type="evidence" value="ECO:0007669"/>
    <property type="project" value="UniProtKB-ARBA"/>
</dbReference>